<dbReference type="AlphaFoldDB" id="A0A0B2VER2"/>
<keyword evidence="3" id="KW-1185">Reference proteome</keyword>
<proteinExistence type="predicted"/>
<feature type="region of interest" description="Disordered" evidence="1">
    <location>
        <begin position="1"/>
        <end position="87"/>
    </location>
</feature>
<dbReference type="Proteomes" id="UP000031036">
    <property type="component" value="Unassembled WGS sequence"/>
</dbReference>
<evidence type="ECO:0000313" key="3">
    <source>
        <dbReference type="Proteomes" id="UP000031036"/>
    </source>
</evidence>
<sequence length="99" mass="11644">MEAGQSQESAQVRQRENESGRCQNAKWSRAKETSEHAVPLEASEKEKEARPMSNTKKFVKHLADKNLQERETEEAEENEPSVQPAEECTRTRYPQYWWY</sequence>
<protein>
    <submittedName>
        <fullName evidence="2">Uncharacterized protein</fullName>
    </submittedName>
</protein>
<evidence type="ECO:0000313" key="2">
    <source>
        <dbReference type="EMBL" id="KHN79852.1"/>
    </source>
</evidence>
<feature type="compositionally biased region" description="Basic and acidic residues" evidence="1">
    <location>
        <begin position="61"/>
        <end position="70"/>
    </location>
</feature>
<gene>
    <name evidence="2" type="ORF">Tcan_07594</name>
</gene>
<reference evidence="2 3" key="1">
    <citation type="submission" date="2014-11" db="EMBL/GenBank/DDBJ databases">
        <title>Genetic blueprint of the zoonotic pathogen Toxocara canis.</title>
        <authorList>
            <person name="Zhu X.-Q."/>
            <person name="Korhonen P.K."/>
            <person name="Cai H."/>
            <person name="Young N.D."/>
            <person name="Nejsum P."/>
            <person name="von Samson-Himmelstjerna G."/>
            <person name="Boag P.R."/>
            <person name="Tan P."/>
            <person name="Li Q."/>
            <person name="Min J."/>
            <person name="Yang Y."/>
            <person name="Wang X."/>
            <person name="Fang X."/>
            <person name="Hall R.S."/>
            <person name="Hofmann A."/>
            <person name="Sternberg P.W."/>
            <person name="Jex A.R."/>
            <person name="Gasser R.B."/>
        </authorList>
    </citation>
    <scope>NUCLEOTIDE SEQUENCE [LARGE SCALE GENOMIC DNA]</scope>
    <source>
        <strain evidence="2">PN_DK_2014</strain>
    </source>
</reference>
<comment type="caution">
    <text evidence="2">The sequence shown here is derived from an EMBL/GenBank/DDBJ whole genome shotgun (WGS) entry which is preliminary data.</text>
</comment>
<organism evidence="2 3">
    <name type="scientific">Toxocara canis</name>
    <name type="common">Canine roundworm</name>
    <dbReference type="NCBI Taxonomy" id="6265"/>
    <lineage>
        <taxon>Eukaryota</taxon>
        <taxon>Metazoa</taxon>
        <taxon>Ecdysozoa</taxon>
        <taxon>Nematoda</taxon>
        <taxon>Chromadorea</taxon>
        <taxon>Rhabditida</taxon>
        <taxon>Spirurina</taxon>
        <taxon>Ascaridomorpha</taxon>
        <taxon>Ascaridoidea</taxon>
        <taxon>Toxocaridae</taxon>
        <taxon>Toxocara</taxon>
    </lineage>
</organism>
<name>A0A0B2VER2_TOXCA</name>
<evidence type="ECO:0000256" key="1">
    <source>
        <dbReference type="SAM" id="MobiDB-lite"/>
    </source>
</evidence>
<dbReference type="EMBL" id="JPKZ01001844">
    <property type="protein sequence ID" value="KHN79852.1"/>
    <property type="molecule type" value="Genomic_DNA"/>
</dbReference>
<accession>A0A0B2VER2</accession>
<feature type="compositionally biased region" description="Polar residues" evidence="1">
    <location>
        <begin position="1"/>
        <end position="12"/>
    </location>
</feature>